<sequence length="274" mass="29104">MSANKSSSLNATSSQSSSRSLHHKSSTANTSKNNGHCRLSSGGVVSGVSSPAAESSPTNKAEPQAENTGGVDLSTSRGVDPSTSPVTAPPPPTLPRDAVSGAFVQFPTSPPKMLKSQLSTTTIKLKTSAAAVADKSIGKRNGGAADGSRSTGLTKRQIAEAKRERRAGRTLAIITGIFVVCWLPFFLMALYRPLCVYFYCSKNDGHNDQGNQAFAETGRIQDVDGDCCSIPPTVQSAMAWLGYLNSALNPILYTIFSPDFRHAFKKLLTRFLRC</sequence>
<dbReference type="WBParaSite" id="nRc.2.0.1.t16360-RA">
    <property type="protein sequence ID" value="nRc.2.0.1.t16360-RA"/>
    <property type="gene ID" value="nRc.2.0.1.g16360"/>
</dbReference>
<keyword evidence="8" id="KW-0675">Receptor</keyword>
<evidence type="ECO:0000313" key="13">
    <source>
        <dbReference type="Proteomes" id="UP000887565"/>
    </source>
</evidence>
<evidence type="ECO:0000259" key="12">
    <source>
        <dbReference type="PROSITE" id="PS50262"/>
    </source>
</evidence>
<dbReference type="PANTHER" id="PTHR24248">
    <property type="entry name" value="ADRENERGIC RECEPTOR-RELATED G-PROTEIN COUPLED RECEPTOR"/>
    <property type="match status" value="1"/>
</dbReference>
<dbReference type="PANTHER" id="PTHR24248:SF125">
    <property type="entry name" value="DOPAMINE D2-LIKE RECEPTOR"/>
    <property type="match status" value="1"/>
</dbReference>
<dbReference type="Pfam" id="PF00001">
    <property type="entry name" value="7tm_1"/>
    <property type="match status" value="1"/>
</dbReference>
<keyword evidence="3 11" id="KW-0812">Transmembrane</keyword>
<dbReference type="InterPro" id="IPR000276">
    <property type="entry name" value="GPCR_Rhodpsn"/>
</dbReference>
<dbReference type="Proteomes" id="UP000887565">
    <property type="component" value="Unplaced"/>
</dbReference>
<feature type="transmembrane region" description="Helical" evidence="11">
    <location>
        <begin position="171"/>
        <end position="191"/>
    </location>
</feature>
<evidence type="ECO:0000256" key="7">
    <source>
        <dbReference type="ARBA" id="ARBA00023157"/>
    </source>
</evidence>
<dbReference type="Gene3D" id="1.20.1070.10">
    <property type="entry name" value="Rhodopsin 7-helix transmembrane proteins"/>
    <property type="match status" value="1"/>
</dbReference>
<dbReference type="GO" id="GO:0004930">
    <property type="term" value="F:G protein-coupled receptor activity"/>
    <property type="evidence" value="ECO:0007669"/>
    <property type="project" value="UniProtKB-KW"/>
</dbReference>
<comment type="subcellular location">
    <subcellularLocation>
        <location evidence="1">Cell membrane</location>
        <topology evidence="1">Multi-pass membrane protein</topology>
    </subcellularLocation>
</comment>
<name>A0A915IR67_ROMCU</name>
<feature type="compositionally biased region" description="Polar residues" evidence="10">
    <location>
        <begin position="52"/>
        <end position="77"/>
    </location>
</feature>
<evidence type="ECO:0000256" key="11">
    <source>
        <dbReference type="SAM" id="Phobius"/>
    </source>
</evidence>
<keyword evidence="13" id="KW-1185">Reference proteome</keyword>
<organism evidence="13 14">
    <name type="scientific">Romanomermis culicivorax</name>
    <name type="common">Nematode worm</name>
    <dbReference type="NCBI Taxonomy" id="13658"/>
    <lineage>
        <taxon>Eukaryota</taxon>
        <taxon>Metazoa</taxon>
        <taxon>Ecdysozoa</taxon>
        <taxon>Nematoda</taxon>
        <taxon>Enoplea</taxon>
        <taxon>Dorylaimia</taxon>
        <taxon>Mermithida</taxon>
        <taxon>Mermithoidea</taxon>
        <taxon>Mermithidae</taxon>
        <taxon>Romanomermis</taxon>
    </lineage>
</organism>
<dbReference type="SUPFAM" id="SSF81321">
    <property type="entry name" value="Family A G protein-coupled receptor-like"/>
    <property type="match status" value="1"/>
</dbReference>
<evidence type="ECO:0000256" key="2">
    <source>
        <dbReference type="ARBA" id="ARBA00022475"/>
    </source>
</evidence>
<feature type="compositionally biased region" description="Low complexity" evidence="10">
    <location>
        <begin position="1"/>
        <end position="19"/>
    </location>
</feature>
<evidence type="ECO:0000256" key="8">
    <source>
        <dbReference type="ARBA" id="ARBA00023170"/>
    </source>
</evidence>
<evidence type="ECO:0000256" key="5">
    <source>
        <dbReference type="ARBA" id="ARBA00023040"/>
    </source>
</evidence>
<proteinExistence type="predicted"/>
<dbReference type="InterPro" id="IPR017452">
    <property type="entry name" value="GPCR_Rhodpsn_7TM"/>
</dbReference>
<keyword evidence="6 11" id="KW-0472">Membrane</keyword>
<protein>
    <submittedName>
        <fullName evidence="14">G-protein coupled receptors family 1 profile domain-containing protein</fullName>
    </submittedName>
</protein>
<dbReference type="PROSITE" id="PS50262">
    <property type="entry name" value="G_PROTEIN_RECEP_F1_2"/>
    <property type="match status" value="1"/>
</dbReference>
<evidence type="ECO:0000256" key="9">
    <source>
        <dbReference type="ARBA" id="ARBA00023224"/>
    </source>
</evidence>
<dbReference type="AlphaFoldDB" id="A0A915IR67"/>
<keyword evidence="5" id="KW-0297">G-protein coupled receptor</keyword>
<keyword evidence="2" id="KW-1003">Cell membrane</keyword>
<feature type="region of interest" description="Disordered" evidence="10">
    <location>
        <begin position="1"/>
        <end position="99"/>
    </location>
</feature>
<feature type="region of interest" description="Disordered" evidence="10">
    <location>
        <begin position="138"/>
        <end position="157"/>
    </location>
</feature>
<dbReference type="GO" id="GO:0005886">
    <property type="term" value="C:plasma membrane"/>
    <property type="evidence" value="ECO:0007669"/>
    <property type="project" value="UniProtKB-SubCell"/>
</dbReference>
<keyword evidence="9" id="KW-0807">Transducer</keyword>
<keyword evidence="4 11" id="KW-1133">Transmembrane helix</keyword>
<evidence type="ECO:0000256" key="3">
    <source>
        <dbReference type="ARBA" id="ARBA00022692"/>
    </source>
</evidence>
<evidence type="ECO:0000313" key="14">
    <source>
        <dbReference type="WBParaSite" id="nRc.2.0.1.t16360-RA"/>
    </source>
</evidence>
<accession>A0A915IR67</accession>
<dbReference type="PRINTS" id="PR00237">
    <property type="entry name" value="GPCRRHODOPSN"/>
</dbReference>
<feature type="domain" description="G-protein coupled receptors family 1 profile" evidence="12">
    <location>
        <begin position="153"/>
        <end position="253"/>
    </location>
</feature>
<evidence type="ECO:0000256" key="6">
    <source>
        <dbReference type="ARBA" id="ARBA00023136"/>
    </source>
</evidence>
<keyword evidence="7" id="KW-1015">Disulfide bond</keyword>
<feature type="compositionally biased region" description="Low complexity" evidence="10">
    <location>
        <begin position="40"/>
        <end position="50"/>
    </location>
</feature>
<evidence type="ECO:0000256" key="10">
    <source>
        <dbReference type="SAM" id="MobiDB-lite"/>
    </source>
</evidence>
<evidence type="ECO:0000256" key="1">
    <source>
        <dbReference type="ARBA" id="ARBA00004651"/>
    </source>
</evidence>
<evidence type="ECO:0000256" key="4">
    <source>
        <dbReference type="ARBA" id="ARBA00022989"/>
    </source>
</evidence>
<reference evidence="14" key="1">
    <citation type="submission" date="2022-11" db="UniProtKB">
        <authorList>
            <consortium name="WormBaseParasite"/>
        </authorList>
    </citation>
    <scope>IDENTIFICATION</scope>
</reference>